<evidence type="ECO:0000313" key="13">
    <source>
        <dbReference type="EMBL" id="CAB4035871.1"/>
    </source>
</evidence>
<dbReference type="InterPro" id="IPR026103">
    <property type="entry name" value="HARBI1_animal"/>
</dbReference>
<keyword evidence="10" id="KW-0539">Nucleus</keyword>
<dbReference type="InterPro" id="IPR045249">
    <property type="entry name" value="HARBI1-like"/>
</dbReference>
<evidence type="ECO:0000256" key="4">
    <source>
        <dbReference type="ARBA" id="ARBA00006958"/>
    </source>
</evidence>
<feature type="non-terminal residue" evidence="13">
    <location>
        <position position="1"/>
    </location>
</feature>
<dbReference type="PRINTS" id="PR02086">
    <property type="entry name" value="PUTNUCHARBI1"/>
</dbReference>
<evidence type="ECO:0000256" key="2">
    <source>
        <dbReference type="ARBA" id="ARBA00004123"/>
    </source>
</evidence>
<evidence type="ECO:0000256" key="9">
    <source>
        <dbReference type="ARBA" id="ARBA00022801"/>
    </source>
</evidence>
<feature type="non-terminal residue" evidence="13">
    <location>
        <position position="311"/>
    </location>
</feature>
<protein>
    <recommendedName>
        <fullName evidence="5">Putative nuclease HARBI1</fullName>
    </recommendedName>
    <alternativeName>
        <fullName evidence="11">Harbinger transposase-derived nuclease</fullName>
    </alternativeName>
</protein>
<dbReference type="EMBL" id="CACRXK020021455">
    <property type="protein sequence ID" value="CAB4035871.1"/>
    <property type="molecule type" value="Genomic_DNA"/>
</dbReference>
<sequence length="311" mass="35621">IMTEEWWQNMISGEAPEETWKNNFRLPREVFMEFAEELRPYISPNLSSPNYRALSAEKKLALTLYYLKDTGSLVMTANTFGIAINTASVIIAEVCMAISKNLGPKYIHMLRNHEVMRNKVSEFETKFGMIQAMGCIDGTHIPIKRPVENSQDYFCYKQFNSLNVQAVCECKGLFMDVECLWPGSVHDAKVFANSSINDKLQSNKLPEIFQSVVPGCNLVPNYLIGDPAYPLTPFCMKEYESCRSNEQVVFNQMLRSARNPIECACGRLKARWSILTRKMDLSLNILPIVIYACFTLHNFCEQHKAHVDREQ</sequence>
<dbReference type="GO" id="GO:0004518">
    <property type="term" value="F:nuclease activity"/>
    <property type="evidence" value="ECO:0007669"/>
    <property type="project" value="UniProtKB-KW"/>
</dbReference>
<keyword evidence="6" id="KW-0963">Cytoplasm</keyword>
<keyword evidence="8" id="KW-0479">Metal-binding</keyword>
<dbReference type="GO" id="GO:0016787">
    <property type="term" value="F:hydrolase activity"/>
    <property type="evidence" value="ECO:0007669"/>
    <property type="project" value="UniProtKB-KW"/>
</dbReference>
<keyword evidence="7" id="KW-0540">Nuclease</keyword>
<dbReference type="OrthoDB" id="5976274at2759"/>
<dbReference type="PANTHER" id="PTHR22930">
    <property type="match status" value="1"/>
</dbReference>
<dbReference type="PANTHER" id="PTHR22930:SF85">
    <property type="entry name" value="GH03217P-RELATED"/>
    <property type="match status" value="1"/>
</dbReference>
<dbReference type="Pfam" id="PF13359">
    <property type="entry name" value="DDE_Tnp_4"/>
    <property type="match status" value="1"/>
</dbReference>
<dbReference type="GO" id="GO:0005737">
    <property type="term" value="C:cytoplasm"/>
    <property type="evidence" value="ECO:0007669"/>
    <property type="project" value="UniProtKB-SubCell"/>
</dbReference>
<keyword evidence="14" id="KW-1185">Reference proteome</keyword>
<comment type="cofactor">
    <cofactor evidence="1">
        <name>a divalent metal cation</name>
        <dbReference type="ChEBI" id="CHEBI:60240"/>
    </cofactor>
</comment>
<reference evidence="13" key="1">
    <citation type="submission" date="2020-04" db="EMBL/GenBank/DDBJ databases">
        <authorList>
            <person name="Alioto T."/>
            <person name="Alioto T."/>
            <person name="Gomez Garrido J."/>
        </authorList>
    </citation>
    <scope>NUCLEOTIDE SEQUENCE</scope>
    <source>
        <strain evidence="13">A484AB</strain>
    </source>
</reference>
<dbReference type="GO" id="GO:0046872">
    <property type="term" value="F:metal ion binding"/>
    <property type="evidence" value="ECO:0007669"/>
    <property type="project" value="UniProtKB-KW"/>
</dbReference>
<comment type="similarity">
    <text evidence="4">Belongs to the HARBI1 family.</text>
</comment>
<dbReference type="InterPro" id="IPR027806">
    <property type="entry name" value="HARBI1_dom"/>
</dbReference>
<gene>
    <name evidence="13" type="ORF">PACLA_8A017641</name>
</gene>
<comment type="caution">
    <text evidence="13">The sequence shown here is derived from an EMBL/GenBank/DDBJ whole genome shotgun (WGS) entry which is preliminary data.</text>
</comment>
<comment type="subcellular location">
    <subcellularLocation>
        <location evidence="3">Cytoplasm</location>
    </subcellularLocation>
    <subcellularLocation>
        <location evidence="2">Nucleus</location>
    </subcellularLocation>
</comment>
<evidence type="ECO:0000256" key="5">
    <source>
        <dbReference type="ARBA" id="ARBA00015519"/>
    </source>
</evidence>
<evidence type="ECO:0000256" key="11">
    <source>
        <dbReference type="ARBA" id="ARBA00030126"/>
    </source>
</evidence>
<evidence type="ECO:0000256" key="8">
    <source>
        <dbReference type="ARBA" id="ARBA00022723"/>
    </source>
</evidence>
<evidence type="ECO:0000256" key="7">
    <source>
        <dbReference type="ARBA" id="ARBA00022722"/>
    </source>
</evidence>
<evidence type="ECO:0000313" key="14">
    <source>
        <dbReference type="Proteomes" id="UP001152795"/>
    </source>
</evidence>
<dbReference type="AlphaFoldDB" id="A0A6S7JXI1"/>
<evidence type="ECO:0000256" key="10">
    <source>
        <dbReference type="ARBA" id="ARBA00023242"/>
    </source>
</evidence>
<evidence type="ECO:0000256" key="12">
    <source>
        <dbReference type="ARBA" id="ARBA00045850"/>
    </source>
</evidence>
<accession>A0A6S7JXI1</accession>
<evidence type="ECO:0000256" key="1">
    <source>
        <dbReference type="ARBA" id="ARBA00001968"/>
    </source>
</evidence>
<evidence type="ECO:0000256" key="3">
    <source>
        <dbReference type="ARBA" id="ARBA00004496"/>
    </source>
</evidence>
<name>A0A6S7JXI1_PARCT</name>
<organism evidence="13 14">
    <name type="scientific">Paramuricea clavata</name>
    <name type="common">Red gorgonian</name>
    <name type="synonym">Violescent sea-whip</name>
    <dbReference type="NCBI Taxonomy" id="317549"/>
    <lineage>
        <taxon>Eukaryota</taxon>
        <taxon>Metazoa</taxon>
        <taxon>Cnidaria</taxon>
        <taxon>Anthozoa</taxon>
        <taxon>Octocorallia</taxon>
        <taxon>Malacalcyonacea</taxon>
        <taxon>Plexauridae</taxon>
        <taxon>Paramuricea</taxon>
    </lineage>
</organism>
<proteinExistence type="inferred from homology"/>
<dbReference type="GO" id="GO:0005634">
    <property type="term" value="C:nucleus"/>
    <property type="evidence" value="ECO:0007669"/>
    <property type="project" value="UniProtKB-SubCell"/>
</dbReference>
<comment type="function">
    <text evidence="12">Transposase-derived protein that may have nuclease activity. Does not have transposase activity.</text>
</comment>
<dbReference type="Proteomes" id="UP001152795">
    <property type="component" value="Unassembled WGS sequence"/>
</dbReference>
<evidence type="ECO:0000256" key="6">
    <source>
        <dbReference type="ARBA" id="ARBA00022490"/>
    </source>
</evidence>
<keyword evidence="9" id="KW-0378">Hydrolase</keyword>